<evidence type="ECO:0000259" key="3">
    <source>
        <dbReference type="PROSITE" id="PS51175"/>
    </source>
</evidence>
<dbReference type="InterPro" id="IPR000322">
    <property type="entry name" value="Glyco_hydro_31_TIM"/>
</dbReference>
<dbReference type="InterPro" id="IPR008979">
    <property type="entry name" value="Galactose-bd-like_sf"/>
</dbReference>
<dbReference type="Proteomes" id="UP000316371">
    <property type="component" value="Unassembled WGS sequence"/>
</dbReference>
<comment type="caution">
    <text evidence="4">The sequence shown here is derived from an EMBL/GenBank/DDBJ whole genome shotgun (WGS) entry which is preliminary data.</text>
</comment>
<dbReference type="SMART" id="SM00606">
    <property type="entry name" value="CBD_IV"/>
    <property type="match status" value="1"/>
</dbReference>
<dbReference type="RefSeq" id="WP_144256078.1">
    <property type="nucleotide sequence ID" value="NZ_VJZT01000006.1"/>
</dbReference>
<dbReference type="InterPro" id="IPR026444">
    <property type="entry name" value="Secre_tail"/>
</dbReference>
<dbReference type="SUPFAM" id="SSF51011">
    <property type="entry name" value="Glycosyl hydrolase domain"/>
    <property type="match status" value="1"/>
</dbReference>
<keyword evidence="5" id="KW-1185">Reference proteome</keyword>
<dbReference type="CDD" id="cd04083">
    <property type="entry name" value="CBM35_Lmo2446-like"/>
    <property type="match status" value="2"/>
</dbReference>
<dbReference type="Gene3D" id="2.60.40.1180">
    <property type="entry name" value="Golgi alpha-mannosidase II"/>
    <property type="match status" value="2"/>
</dbReference>
<dbReference type="OrthoDB" id="279982at2"/>
<name>A0A553E4P7_9FLAO</name>
<dbReference type="InterPro" id="IPR005084">
    <property type="entry name" value="CBM6"/>
</dbReference>
<dbReference type="InterPro" id="IPR017853">
    <property type="entry name" value="GH"/>
</dbReference>
<dbReference type="Pfam" id="PF03422">
    <property type="entry name" value="CBM_6"/>
    <property type="match status" value="1"/>
</dbReference>
<dbReference type="Gene3D" id="3.20.20.80">
    <property type="entry name" value="Glycosidases"/>
    <property type="match status" value="1"/>
</dbReference>
<feature type="domain" description="CBM6" evidence="3">
    <location>
        <begin position="277"/>
        <end position="407"/>
    </location>
</feature>
<dbReference type="GO" id="GO:0004553">
    <property type="term" value="F:hydrolase activity, hydrolyzing O-glycosyl compounds"/>
    <property type="evidence" value="ECO:0007669"/>
    <property type="project" value="InterPro"/>
</dbReference>
<dbReference type="PANTHER" id="PTHR43863:SF2">
    <property type="entry name" value="MALTASE-GLUCOAMYLASE"/>
    <property type="match status" value="1"/>
</dbReference>
<evidence type="ECO:0000256" key="2">
    <source>
        <dbReference type="ARBA" id="ARBA00022729"/>
    </source>
</evidence>
<dbReference type="Pfam" id="PF21365">
    <property type="entry name" value="Glyco_hydro_31_3rd"/>
    <property type="match status" value="1"/>
</dbReference>
<dbReference type="Pfam" id="PF17137">
    <property type="entry name" value="DUF5110"/>
    <property type="match status" value="1"/>
</dbReference>
<comment type="similarity">
    <text evidence="1">Belongs to the glycosyl hydrolase 31 family.</text>
</comment>
<dbReference type="PROSITE" id="PS51175">
    <property type="entry name" value="CBM6"/>
    <property type="match status" value="2"/>
</dbReference>
<reference evidence="4 5" key="1">
    <citation type="submission" date="2019-07" db="EMBL/GenBank/DDBJ databases">
        <title>Novel species of Flavobacterium.</title>
        <authorList>
            <person name="Liu Q."/>
            <person name="Xin Y.-H."/>
        </authorList>
    </citation>
    <scope>NUCLEOTIDE SEQUENCE [LARGE SCALE GENOMIC DNA]</scope>
    <source>
        <strain evidence="4 5">LB1R34</strain>
    </source>
</reference>
<evidence type="ECO:0000313" key="4">
    <source>
        <dbReference type="EMBL" id="TRX39998.1"/>
    </source>
</evidence>
<dbReference type="InterPro" id="IPR051816">
    <property type="entry name" value="Glycosyl_Hydrolase_31"/>
</dbReference>
<dbReference type="GO" id="GO:0005975">
    <property type="term" value="P:carbohydrate metabolic process"/>
    <property type="evidence" value="ECO:0007669"/>
    <property type="project" value="InterPro"/>
</dbReference>
<proteinExistence type="inferred from homology"/>
<evidence type="ECO:0000313" key="5">
    <source>
        <dbReference type="Proteomes" id="UP000316371"/>
    </source>
</evidence>
<evidence type="ECO:0000256" key="1">
    <source>
        <dbReference type="ARBA" id="ARBA00007806"/>
    </source>
</evidence>
<dbReference type="InterPro" id="IPR048395">
    <property type="entry name" value="Glyco_hydro_31_C"/>
</dbReference>
<dbReference type="PANTHER" id="PTHR43863">
    <property type="entry name" value="HYDROLASE, PUTATIVE (AFU_ORTHOLOGUE AFUA_1G03140)-RELATED"/>
    <property type="match status" value="1"/>
</dbReference>
<dbReference type="InterPro" id="IPR006584">
    <property type="entry name" value="Cellulose-bd_IV"/>
</dbReference>
<dbReference type="InterPro" id="IPR033403">
    <property type="entry name" value="DUF5110"/>
</dbReference>
<dbReference type="SUPFAM" id="SSF49785">
    <property type="entry name" value="Galactose-binding domain-like"/>
    <property type="match status" value="2"/>
</dbReference>
<dbReference type="Gene3D" id="2.60.120.260">
    <property type="entry name" value="Galactose-binding domain-like"/>
    <property type="match status" value="2"/>
</dbReference>
<protein>
    <submittedName>
        <fullName evidence="4">DUF5110 domain-containing protein</fullName>
    </submittedName>
</protein>
<dbReference type="SUPFAM" id="SSF51445">
    <property type="entry name" value="(Trans)glycosidases"/>
    <property type="match status" value="1"/>
</dbReference>
<gene>
    <name evidence="4" type="ORF">FNW21_07245</name>
</gene>
<dbReference type="Pfam" id="PF16990">
    <property type="entry name" value="CBM_35"/>
    <property type="match status" value="1"/>
</dbReference>
<dbReference type="InterPro" id="IPR013780">
    <property type="entry name" value="Glyco_hydro_b"/>
</dbReference>
<dbReference type="NCBIfam" id="TIGR04183">
    <property type="entry name" value="Por_Secre_tail"/>
    <property type="match status" value="1"/>
</dbReference>
<dbReference type="EMBL" id="VJZT01000006">
    <property type="protein sequence ID" value="TRX39998.1"/>
    <property type="molecule type" value="Genomic_DNA"/>
</dbReference>
<accession>A0A553E4P7</accession>
<feature type="domain" description="CBM6" evidence="3">
    <location>
        <begin position="145"/>
        <end position="270"/>
    </location>
</feature>
<dbReference type="Pfam" id="PF18962">
    <property type="entry name" value="Por_Secre_tail"/>
    <property type="match status" value="1"/>
</dbReference>
<dbReference type="Pfam" id="PF01055">
    <property type="entry name" value="Glyco_hydro_31_2nd"/>
    <property type="match status" value="2"/>
</dbReference>
<keyword evidence="2" id="KW-0732">Signal</keyword>
<dbReference type="GO" id="GO:0030246">
    <property type="term" value="F:carbohydrate binding"/>
    <property type="evidence" value="ECO:0007669"/>
    <property type="project" value="InterPro"/>
</dbReference>
<dbReference type="AlphaFoldDB" id="A0A553E4P7"/>
<sequence>MDYFYSKKIGKTKQYQLLTKRDKLKIVLISFFGMLCFNTITAQQNVVIDGNAKFIVLSPILIRTEYAGDGVFETKKSFNITNLDLPVPTYTSQVNNGWLEIQTDKILLRYKQNSGRFDPSNLKISLNLNGQSIEATPWSLNLSGYKTETEEMALFGGANLATDHVNYTGTGFVAGLTNIGAGMEWNLNTNVLVGDYVLSLKYANGMGNARTISLYIDNVKTQITLPQTTNWDSWNVFNKNISLTTGAHILKVVCETGDTYNVNVDWLSLSPVSKFNEICEAENATLAGNAISLSDHIGYTGTGFVSGLDNVGTRISWGLNNTVASGTYTVSLRYANGYGGDGQQINRTVSLYIDGVKTQIALPATANWDTWNVFQKDVSLAMGFHTIQVSCDSGDTFNVNVDWLAVSPVGASVPNPIPKTPNKNLGGGARSLDTKGGKIPLWDGLMSQDGWYLIEDSKTALREADGWVSNRPVHQGGYQDGYFFGYGTDYQTALKDFYKITGNPPLLPKWAFGVWYSKYEKYTSSYYQNTLLPKFRLEKVPIDALVVDTDWKSPNQWNGWNWNNTLFPDPQSFIDWGKQEGLAIGLNIHPSIQTNDPKYATANATAGGLQGTGWRLFDFSNKNHAQAYFDLHTPFNAQGIRFWWLDWVDGNISMAVKGLPQEAWLSHLYTQNRIERGLRGFAFSRIGGGYNGYGNTGVPDLAWSDHRYTLHFTGDTFDEWDLLKFASTFTISEGNLGIPYVSHDLGSFKGRTLTDDKYMRWLQFGTFQPIFRLHSDDNTDSYRLPWQYPNVVQQAKDFIRLRHALVPYTYSLAYESSTGGLPIVRGMYFYNPEAPEAYTFDKQYFFGKNILVSPIVSGGQVASTQVWFPEGKWINYFTNEIVTGPTTKTVSANYNTMPAYVKAGGIIPLKPYSDYVSQKTDDMLTIKVYAGADGDFALYEDEGENLNYQQGSHAITNISYLENQRKLTITAQQGNYTGAPQTRTYDIVLYNATTPVQALLNGVALNNIAPNSGQGWWVANTIVYVHLNESSVLEDKVISFDGTLSVADQSNKQGINVYPNPVTNTLFFSTEMKGSNVSVYSLTGSLVLKQKMENNNGLDVSKLKTGTYLVSITKGGEKTVKKIVKK</sequence>
<organism evidence="4 5">
    <name type="scientific">Flavobacterium restrictum</name>
    <dbReference type="NCBI Taxonomy" id="2594428"/>
    <lineage>
        <taxon>Bacteria</taxon>
        <taxon>Pseudomonadati</taxon>
        <taxon>Bacteroidota</taxon>
        <taxon>Flavobacteriia</taxon>
        <taxon>Flavobacteriales</taxon>
        <taxon>Flavobacteriaceae</taxon>
        <taxon>Flavobacterium</taxon>
    </lineage>
</organism>